<feature type="signal peptide" evidence="1">
    <location>
        <begin position="1"/>
        <end position="20"/>
    </location>
</feature>
<dbReference type="AlphaFoldDB" id="A0AAE3SG50"/>
<keyword evidence="2" id="KW-0121">Carboxypeptidase</keyword>
<keyword evidence="3" id="KW-1185">Reference proteome</keyword>
<dbReference type="EMBL" id="JAPDPJ010000040">
    <property type="protein sequence ID" value="MCW3787936.1"/>
    <property type="molecule type" value="Genomic_DNA"/>
</dbReference>
<protein>
    <submittedName>
        <fullName evidence="2">Carboxypeptidase-like regulatory domain-containing protein</fullName>
    </submittedName>
</protein>
<organism evidence="2 3">
    <name type="scientific">Plebeiibacterium sediminum</name>
    <dbReference type="NCBI Taxonomy" id="2992112"/>
    <lineage>
        <taxon>Bacteria</taxon>
        <taxon>Pseudomonadati</taxon>
        <taxon>Bacteroidota</taxon>
        <taxon>Bacteroidia</taxon>
        <taxon>Marinilabiliales</taxon>
        <taxon>Marinilabiliaceae</taxon>
        <taxon>Plebeiibacterium</taxon>
    </lineage>
</organism>
<dbReference type="GO" id="GO:0004180">
    <property type="term" value="F:carboxypeptidase activity"/>
    <property type="evidence" value="ECO:0007669"/>
    <property type="project" value="UniProtKB-KW"/>
</dbReference>
<dbReference type="Gene3D" id="2.60.40.1120">
    <property type="entry name" value="Carboxypeptidase-like, regulatory domain"/>
    <property type="match status" value="2"/>
</dbReference>
<comment type="caution">
    <text evidence="2">The sequence shown here is derived from an EMBL/GenBank/DDBJ whole genome shotgun (WGS) entry which is preliminary data.</text>
</comment>
<dbReference type="RefSeq" id="WP_301191500.1">
    <property type="nucleotide sequence ID" value="NZ_JAPDPJ010000040.1"/>
</dbReference>
<sequence>MKKVKLLNYLLGFLMFWAFTLSLNSCKDDNDLEIAVDLGTITGVITDEFGEPVVDVSVILSGVDVEDMSTTSGSDGVYTISNVKLGSYVVSFSKEGWLSTSVTILTSKFSTDNVATVDVSMENASAKIVGTVTDSKNGGAALAGVTVSIGAAGTVTTGEDGTYSIESLKIQDYTVTYTYSGYATVSRDISSGDFVDGIATLDAELGGIELLRGLTASDLTTADLWYYNEYTGGRNSNGAYPHWDWSTDYLCTLDFVGFWEEQNEGTTLQIRNTDVDQTNPADLDVFDSYVYGSKLITEDNKILSLRVRTHNADEAAPAYFGVQVIDLNNAEPTAVKIGETKTYGSSDYADFDFDLSDYVNKEVVIAVGIYRQATGDYYKQLVLSAIRFASAKVEGTVWLPGTEVISGWKLTEEMVRSTMVHTKSSFTGISPLSGNRDAYVDAYQSWRDINHIAKEWAFMPIKKDPEVFPSEGYIIKTRNTPEVDLDIPESYFYGKFGITAGNNQLTFKTRNFSTENYTYFKFTVIQEDGTVTHIEPQSNTAQDASAADNGCWKMIHGDGGADNPEGFASFVYDLSQFNGENVIVALGVYNGAAETGENKLCIYNIDFN</sequence>
<keyword evidence="1" id="KW-0732">Signal</keyword>
<dbReference type="Pfam" id="PF13620">
    <property type="entry name" value="CarboxypepD_reg"/>
    <property type="match status" value="2"/>
</dbReference>
<dbReference type="Proteomes" id="UP001209229">
    <property type="component" value="Unassembled WGS sequence"/>
</dbReference>
<dbReference type="InterPro" id="IPR008969">
    <property type="entry name" value="CarboxyPept-like_regulatory"/>
</dbReference>
<accession>A0AAE3SG50</accession>
<evidence type="ECO:0000256" key="1">
    <source>
        <dbReference type="SAM" id="SignalP"/>
    </source>
</evidence>
<gene>
    <name evidence="2" type="ORF">OM075_15785</name>
</gene>
<proteinExistence type="predicted"/>
<keyword evidence="2" id="KW-0645">Protease</keyword>
<evidence type="ECO:0000313" key="3">
    <source>
        <dbReference type="Proteomes" id="UP001209229"/>
    </source>
</evidence>
<evidence type="ECO:0000313" key="2">
    <source>
        <dbReference type="EMBL" id="MCW3787936.1"/>
    </source>
</evidence>
<name>A0AAE3SG50_9BACT</name>
<feature type="chain" id="PRO_5042007840" evidence="1">
    <location>
        <begin position="21"/>
        <end position="608"/>
    </location>
</feature>
<reference evidence="2" key="1">
    <citation type="submission" date="2022-10" db="EMBL/GenBank/DDBJ databases">
        <authorList>
            <person name="Yu W.X."/>
        </authorList>
    </citation>
    <scope>NUCLEOTIDE SEQUENCE</scope>
    <source>
        <strain evidence="2">AAT</strain>
    </source>
</reference>
<dbReference type="SUPFAM" id="SSF49464">
    <property type="entry name" value="Carboxypeptidase regulatory domain-like"/>
    <property type="match status" value="2"/>
</dbReference>
<keyword evidence="2" id="KW-0378">Hydrolase</keyword>